<keyword evidence="3" id="KW-1185">Reference proteome</keyword>
<dbReference type="EMBL" id="OOIP01000022">
    <property type="protein sequence ID" value="SPO40788.1"/>
    <property type="molecule type" value="Genomic_DNA"/>
</dbReference>
<sequence length="203" mass="21472">MATATPQARAAAKVTTTPIPAHLLPVVPTRQDSFTTPDGHTTEILAQAFQDRILILITQVGKVGCLIQSQTPTSLFQSSSHLDDPSDADADADTAPTLPPPSSSTTLSHLFGTPPHGYATLYDLYVSQVAAIVAADLAKSYQDSAGQRPVVVGLGLKVLPRQSGTDGGDDDDDGGDEMAVMLGEAERKRFLEIMMRVAGCRVW</sequence>
<dbReference type="AlphaFoldDB" id="A0A5C3F8M4"/>
<protein>
    <recommendedName>
        <fullName evidence="4">Proteasome assembly chaperone 3</fullName>
    </recommendedName>
</protein>
<evidence type="ECO:0000256" key="1">
    <source>
        <dbReference type="SAM" id="MobiDB-lite"/>
    </source>
</evidence>
<evidence type="ECO:0000313" key="3">
    <source>
        <dbReference type="Proteomes" id="UP000323386"/>
    </source>
</evidence>
<dbReference type="InterPro" id="IPR018788">
    <property type="entry name" value="Proteasome_assmbl_chp_3"/>
</dbReference>
<dbReference type="Gene3D" id="3.30.230.90">
    <property type="match status" value="1"/>
</dbReference>
<dbReference type="GO" id="GO:0043248">
    <property type="term" value="P:proteasome assembly"/>
    <property type="evidence" value="ECO:0007669"/>
    <property type="project" value="InterPro"/>
</dbReference>
<dbReference type="OrthoDB" id="5593278at2759"/>
<name>A0A5C3F8M4_9BASI</name>
<reference evidence="2 3" key="1">
    <citation type="submission" date="2018-03" db="EMBL/GenBank/DDBJ databases">
        <authorList>
            <person name="Guldener U."/>
        </authorList>
    </citation>
    <scope>NUCLEOTIDE SEQUENCE [LARGE SCALE GENOMIC DNA]</scope>
    <source>
        <strain evidence="2 3">DAOM196992</strain>
    </source>
</reference>
<accession>A0A5C3F8M4</accession>
<organism evidence="2 3">
    <name type="scientific">Pseudozyma flocculosa</name>
    <dbReference type="NCBI Taxonomy" id="84751"/>
    <lineage>
        <taxon>Eukaryota</taxon>
        <taxon>Fungi</taxon>
        <taxon>Dikarya</taxon>
        <taxon>Basidiomycota</taxon>
        <taxon>Ustilaginomycotina</taxon>
        <taxon>Ustilaginomycetes</taxon>
        <taxon>Ustilaginales</taxon>
        <taxon>Ustilaginaceae</taxon>
        <taxon>Pseudozyma</taxon>
    </lineage>
</organism>
<dbReference type="InterPro" id="IPR053720">
    <property type="entry name" value="Psm_Assembly_Chaperone"/>
</dbReference>
<gene>
    <name evidence="2" type="ORF">PSFLO_06270</name>
</gene>
<dbReference type="PANTHER" id="PTHR31051:SF1">
    <property type="entry name" value="PROTEASOME ASSEMBLY CHAPERONE 3"/>
    <property type="match status" value="1"/>
</dbReference>
<dbReference type="Proteomes" id="UP000323386">
    <property type="component" value="Unassembled WGS sequence"/>
</dbReference>
<dbReference type="PANTHER" id="PTHR31051">
    <property type="entry name" value="PROTEASOME ASSEMBLY CHAPERONE 3"/>
    <property type="match status" value="1"/>
</dbReference>
<feature type="region of interest" description="Disordered" evidence="1">
    <location>
        <begin position="75"/>
        <end position="109"/>
    </location>
</feature>
<evidence type="ECO:0008006" key="4">
    <source>
        <dbReference type="Google" id="ProtNLM"/>
    </source>
</evidence>
<proteinExistence type="predicted"/>
<evidence type="ECO:0000313" key="2">
    <source>
        <dbReference type="EMBL" id="SPO40788.1"/>
    </source>
</evidence>